<gene>
    <name evidence="3" type="ORF">BD289DRAFT_487466</name>
</gene>
<feature type="region of interest" description="Disordered" evidence="1">
    <location>
        <begin position="269"/>
        <end position="320"/>
    </location>
</feature>
<dbReference type="Pfam" id="PF25318">
    <property type="entry name" value="WHD_GDS1"/>
    <property type="match status" value="1"/>
</dbReference>
<protein>
    <recommendedName>
        <fullName evidence="2">GDS1 winged helix domain-containing protein</fullName>
    </recommendedName>
</protein>
<evidence type="ECO:0000256" key="1">
    <source>
        <dbReference type="SAM" id="MobiDB-lite"/>
    </source>
</evidence>
<dbReference type="OrthoDB" id="4150221at2759"/>
<evidence type="ECO:0000259" key="2">
    <source>
        <dbReference type="Pfam" id="PF25318"/>
    </source>
</evidence>
<evidence type="ECO:0000313" key="4">
    <source>
        <dbReference type="Proteomes" id="UP000241462"/>
    </source>
</evidence>
<feature type="compositionally biased region" description="Basic residues" evidence="1">
    <location>
        <begin position="106"/>
        <end position="116"/>
    </location>
</feature>
<dbReference type="AlphaFoldDB" id="A0A2T2ZRV7"/>
<feature type="compositionally biased region" description="Basic and acidic residues" evidence="1">
    <location>
        <begin position="90"/>
        <end position="103"/>
    </location>
</feature>
<feature type="domain" description="GDS1 winged helix" evidence="2">
    <location>
        <begin position="168"/>
        <end position="261"/>
    </location>
</feature>
<name>A0A2T2ZRV7_9PEZI</name>
<feature type="region of interest" description="Disordered" evidence="1">
    <location>
        <begin position="31"/>
        <end position="160"/>
    </location>
</feature>
<keyword evidence="4" id="KW-1185">Reference proteome</keyword>
<feature type="compositionally biased region" description="Low complexity" evidence="1">
    <location>
        <begin position="31"/>
        <end position="89"/>
    </location>
</feature>
<feature type="region of interest" description="Disordered" evidence="1">
    <location>
        <begin position="338"/>
        <end position="360"/>
    </location>
</feature>
<dbReference type="STRING" id="2025994.A0A2T2ZRV7"/>
<sequence>MPYNTRRKSLSLPSLGIHVPMSNAARAAAIANRHSPSASSAASATHSLVSSASAAASPSSSNSSPTFSPRSPADCGPSSSSSSSSSSSKSHSESLHHTVDGPAHHGSGRKIKRSHASSHAATDGEHTGPASKRRQTDSNTPPPSPRRRTRAASVAMQEGHDEDAGVDLAAIDDEIVKAVIVQLQATRNRPHIVRDLAAVLMKELKIVQQSANPCAIISSRLSGYLKRSGWNAKNPCPLAKELETVHPRRTYFYLTTAPHQPLPEPVLSASKLRELPTPSATSVSEAEDDERRRELSPSPEVDLSAPEFDDMDDDIPMPGTPIGSFPGRHSVLALAAQVQRGAEPPLEKDEKEFTQTADGLQRRKLSGEFLTTKAEPAGAPTLGDAADEHAKDESLFGERSGAAAAQPAQHPSHALATAAAGGLLASPAIRPFYHVDMKKEEKAEAAWSSLDAYLDIRNPETVSLAELNEMLGDY</sequence>
<reference evidence="3 4" key="1">
    <citation type="journal article" date="2018" name="Mycol. Prog.">
        <title>Coniella lustricola, a new species from submerged detritus.</title>
        <authorList>
            <person name="Raudabaugh D.B."/>
            <person name="Iturriaga T."/>
            <person name="Carver A."/>
            <person name="Mondo S."/>
            <person name="Pangilinan J."/>
            <person name="Lipzen A."/>
            <person name="He G."/>
            <person name="Amirebrahimi M."/>
            <person name="Grigoriev I.V."/>
            <person name="Miller A.N."/>
        </authorList>
    </citation>
    <scope>NUCLEOTIDE SEQUENCE [LARGE SCALE GENOMIC DNA]</scope>
    <source>
        <strain evidence="3 4">B22-T-1</strain>
    </source>
</reference>
<dbReference type="EMBL" id="KZ678902">
    <property type="protein sequence ID" value="PSR74185.1"/>
    <property type="molecule type" value="Genomic_DNA"/>
</dbReference>
<dbReference type="InParanoid" id="A0A2T2ZRV7"/>
<dbReference type="Proteomes" id="UP000241462">
    <property type="component" value="Unassembled WGS sequence"/>
</dbReference>
<accession>A0A2T2ZRV7</accession>
<proteinExistence type="predicted"/>
<evidence type="ECO:0000313" key="3">
    <source>
        <dbReference type="EMBL" id="PSR74185.1"/>
    </source>
</evidence>
<dbReference type="InterPro" id="IPR057511">
    <property type="entry name" value="WH_GDS1"/>
</dbReference>
<organism evidence="3 4">
    <name type="scientific">Coniella lustricola</name>
    <dbReference type="NCBI Taxonomy" id="2025994"/>
    <lineage>
        <taxon>Eukaryota</taxon>
        <taxon>Fungi</taxon>
        <taxon>Dikarya</taxon>
        <taxon>Ascomycota</taxon>
        <taxon>Pezizomycotina</taxon>
        <taxon>Sordariomycetes</taxon>
        <taxon>Sordariomycetidae</taxon>
        <taxon>Diaporthales</taxon>
        <taxon>Schizoparmaceae</taxon>
        <taxon>Coniella</taxon>
    </lineage>
</organism>